<dbReference type="AlphaFoldDB" id="A0A6G9YFF8"/>
<proteinExistence type="predicted"/>
<dbReference type="EMBL" id="CP046172">
    <property type="protein sequence ID" value="QIS11723.1"/>
    <property type="molecule type" value="Genomic_DNA"/>
</dbReference>
<name>A0A6G9YFF8_9NOCA</name>
<dbReference type="InterPro" id="IPR009081">
    <property type="entry name" value="PP-bd_ACP"/>
</dbReference>
<feature type="domain" description="Carrier" evidence="1">
    <location>
        <begin position="1"/>
        <end position="77"/>
    </location>
</feature>
<dbReference type="SUPFAM" id="SSF47336">
    <property type="entry name" value="ACP-like"/>
    <property type="match status" value="1"/>
</dbReference>
<dbReference type="Gene3D" id="1.10.1200.10">
    <property type="entry name" value="ACP-like"/>
    <property type="match status" value="1"/>
</dbReference>
<reference evidence="2 3" key="1">
    <citation type="journal article" date="2019" name="ACS Chem. Biol.">
        <title>Identification and Mobilization of a Cryptic Antibiotic Biosynthesis Gene Locus from a Human-Pathogenic Nocardia Isolate.</title>
        <authorList>
            <person name="Herisse M."/>
            <person name="Ishida K."/>
            <person name="Porter J.L."/>
            <person name="Howden B."/>
            <person name="Hertweck C."/>
            <person name="Stinear T.P."/>
            <person name="Pidot S.J."/>
        </authorList>
    </citation>
    <scope>NUCLEOTIDE SEQUENCE [LARGE SCALE GENOMIC DNA]</scope>
    <source>
        <strain evidence="2 3">AUSMDU00012717</strain>
    </source>
</reference>
<dbReference type="PROSITE" id="PS50075">
    <property type="entry name" value="CARRIER"/>
    <property type="match status" value="1"/>
</dbReference>
<dbReference type="Pfam" id="PF00550">
    <property type="entry name" value="PP-binding"/>
    <property type="match status" value="1"/>
</dbReference>
<dbReference type="RefSeq" id="WP_167474493.1">
    <property type="nucleotide sequence ID" value="NZ_CP046172.1"/>
</dbReference>
<accession>A0A6G9YFF8</accession>
<dbReference type="InterPro" id="IPR036736">
    <property type="entry name" value="ACP-like_sf"/>
</dbReference>
<dbReference type="KEGG" id="nah:F5544_19275"/>
<evidence type="ECO:0000313" key="3">
    <source>
        <dbReference type="Proteomes" id="UP000503540"/>
    </source>
</evidence>
<evidence type="ECO:0000313" key="2">
    <source>
        <dbReference type="EMBL" id="QIS11723.1"/>
    </source>
</evidence>
<gene>
    <name evidence="2" type="ORF">F5544_19275</name>
</gene>
<dbReference type="Proteomes" id="UP000503540">
    <property type="component" value="Chromosome"/>
</dbReference>
<keyword evidence="3" id="KW-1185">Reference proteome</keyword>
<organism evidence="2 3">
    <name type="scientific">Nocardia arthritidis</name>
    <dbReference type="NCBI Taxonomy" id="228602"/>
    <lineage>
        <taxon>Bacteria</taxon>
        <taxon>Bacillati</taxon>
        <taxon>Actinomycetota</taxon>
        <taxon>Actinomycetes</taxon>
        <taxon>Mycobacteriales</taxon>
        <taxon>Nocardiaceae</taxon>
        <taxon>Nocardia</taxon>
    </lineage>
</organism>
<protein>
    <submittedName>
        <fullName evidence="2">Phosphopantetheine attachment domain protein</fullName>
    </submittedName>
</protein>
<evidence type="ECO:0000259" key="1">
    <source>
        <dbReference type="PROSITE" id="PS50075"/>
    </source>
</evidence>
<sequence>MPEPLTYDRLRADIAELLYLEPEELAATDDLFDAGLDSVRLVGLVERWKTHGAAVSFADLAERPTLDGWWALLAPHQDA</sequence>